<keyword evidence="3" id="KW-1133">Transmembrane helix</keyword>
<keyword evidence="4" id="KW-0472">Membrane</keyword>
<feature type="compositionally biased region" description="Pro residues" evidence="5">
    <location>
        <begin position="88"/>
        <end position="106"/>
    </location>
</feature>
<evidence type="ECO:0000256" key="3">
    <source>
        <dbReference type="ARBA" id="ARBA00022989"/>
    </source>
</evidence>
<dbReference type="Pfam" id="PF13103">
    <property type="entry name" value="TonB_2"/>
    <property type="match status" value="1"/>
</dbReference>
<evidence type="ECO:0000256" key="5">
    <source>
        <dbReference type="SAM" id="MobiDB-lite"/>
    </source>
</evidence>
<dbReference type="SUPFAM" id="SSF74653">
    <property type="entry name" value="TolA/TonB C-terminal domain"/>
    <property type="match status" value="1"/>
</dbReference>
<feature type="compositionally biased region" description="Low complexity" evidence="5">
    <location>
        <begin position="71"/>
        <end position="80"/>
    </location>
</feature>
<comment type="subcellular location">
    <subcellularLocation>
        <location evidence="1">Membrane</location>
        <topology evidence="1">Single-pass membrane protein</topology>
    </subcellularLocation>
</comment>
<feature type="region of interest" description="Disordered" evidence="5">
    <location>
        <begin position="59"/>
        <end position="223"/>
    </location>
</feature>
<sequence length="312" mass="33043">MPSRRVIETAAFFVIAAALHVSAAALILPEQVKRGAPQDAPPAALAAGSTDMQELVAQWDAPPALDPEPVQPEQIQPPVDETADVTPQPMPQPEPPAMTQPDPLPQPEAVARPNLPPPPEAPRVEIARENLPELRSFEPPEIKAEPALTLSASARPERRPAKPEPKRQVARKQPAKPRAQPQKRTTAQKQQQSAAASRAGQGGQAKATRSGGGGGGMSAKQRASLQAQWQAQISSCLLRSIARTSGGSGLRATLSIRMGRNGRVQAAQISGSSGNARVDREITRGAKRARCPAAPKALTKASYSFIQPISIR</sequence>
<evidence type="ECO:0000256" key="2">
    <source>
        <dbReference type="ARBA" id="ARBA00022692"/>
    </source>
</evidence>
<gene>
    <name evidence="6" type="ORF">SAMN05444959_101156</name>
</gene>
<dbReference type="Proteomes" id="UP000198307">
    <property type="component" value="Unassembled WGS sequence"/>
</dbReference>
<dbReference type="RefSeq" id="WP_089342513.1">
    <property type="nucleotide sequence ID" value="NZ_CP067129.1"/>
</dbReference>
<feature type="compositionally biased region" description="Basic and acidic residues" evidence="5">
    <location>
        <begin position="122"/>
        <end position="144"/>
    </location>
</feature>
<accession>A0A239PLB5</accession>
<evidence type="ECO:0000313" key="7">
    <source>
        <dbReference type="Proteomes" id="UP000198307"/>
    </source>
</evidence>
<dbReference type="Gene3D" id="3.30.1150.10">
    <property type="match status" value="1"/>
</dbReference>
<dbReference type="AlphaFoldDB" id="A0A239PLB5"/>
<protein>
    <submittedName>
        <fullName evidence="6">TonB family C-terminal domain-containing protein</fullName>
    </submittedName>
</protein>
<dbReference type="GO" id="GO:0016020">
    <property type="term" value="C:membrane"/>
    <property type="evidence" value="ECO:0007669"/>
    <property type="project" value="UniProtKB-SubCell"/>
</dbReference>
<evidence type="ECO:0000313" key="6">
    <source>
        <dbReference type="EMBL" id="SNT68598.1"/>
    </source>
</evidence>
<feature type="compositionally biased region" description="Basic and acidic residues" evidence="5">
    <location>
        <begin position="155"/>
        <end position="167"/>
    </location>
</feature>
<keyword evidence="7" id="KW-1185">Reference proteome</keyword>
<proteinExistence type="predicted"/>
<keyword evidence="2" id="KW-0812">Transmembrane</keyword>
<organism evidence="6 7">
    <name type="scientific">Paracoccus seriniphilus</name>
    <dbReference type="NCBI Taxonomy" id="184748"/>
    <lineage>
        <taxon>Bacteria</taxon>
        <taxon>Pseudomonadati</taxon>
        <taxon>Pseudomonadota</taxon>
        <taxon>Alphaproteobacteria</taxon>
        <taxon>Rhodobacterales</taxon>
        <taxon>Paracoccaceae</taxon>
        <taxon>Paracoccus</taxon>
    </lineage>
</organism>
<dbReference type="NCBIfam" id="TIGR01352">
    <property type="entry name" value="tonB_Cterm"/>
    <property type="match status" value="1"/>
</dbReference>
<evidence type="ECO:0000256" key="1">
    <source>
        <dbReference type="ARBA" id="ARBA00004167"/>
    </source>
</evidence>
<evidence type="ECO:0000256" key="4">
    <source>
        <dbReference type="ARBA" id="ARBA00023136"/>
    </source>
</evidence>
<dbReference type="OrthoDB" id="7774190at2"/>
<dbReference type="EMBL" id="FZQB01000001">
    <property type="protein sequence ID" value="SNT68598.1"/>
    <property type="molecule type" value="Genomic_DNA"/>
</dbReference>
<feature type="compositionally biased region" description="Low complexity" evidence="5">
    <location>
        <begin position="179"/>
        <end position="209"/>
    </location>
</feature>
<name>A0A239PLB5_9RHOB</name>
<dbReference type="InterPro" id="IPR006260">
    <property type="entry name" value="TonB/TolA_C"/>
</dbReference>
<reference evidence="6 7" key="1">
    <citation type="submission" date="2017-07" db="EMBL/GenBank/DDBJ databases">
        <authorList>
            <person name="Sun Z.S."/>
            <person name="Albrecht U."/>
            <person name="Echele G."/>
            <person name="Lee C.C."/>
        </authorList>
    </citation>
    <scope>NUCLEOTIDE SEQUENCE [LARGE SCALE GENOMIC DNA]</scope>
    <source>
        <strain evidence="6 7">DSM 14827</strain>
    </source>
</reference>